<evidence type="ECO:0000256" key="1">
    <source>
        <dbReference type="ARBA" id="ARBA00004496"/>
    </source>
</evidence>
<dbReference type="PANTHER" id="PTHR43692">
    <property type="entry name" value="UDP-N-ACETYLMURAMOYLALANINE--D-GLUTAMATE LIGASE"/>
    <property type="match status" value="1"/>
</dbReference>
<dbReference type="SUPFAM" id="SSF53623">
    <property type="entry name" value="MurD-like peptide ligases, catalytic domain"/>
    <property type="match status" value="1"/>
</dbReference>
<dbReference type="EMBL" id="BAAAZG010000002">
    <property type="protein sequence ID" value="GAA4059350.1"/>
    <property type="molecule type" value="Genomic_DNA"/>
</dbReference>
<evidence type="ECO:0000256" key="3">
    <source>
        <dbReference type="ARBA" id="ARBA00022490"/>
    </source>
</evidence>
<proteinExistence type="inferred from homology"/>
<sequence length="429" mass="45099">MRVAVIGFGVEGRAAVDYWTARGHQVVVHERSGPVDVPDGVTLADDYLTGLDTVDLIVRSPGVRPETLPAEVPTTSVIAEFMARCPAPVIGVTGTKGKGTTATAIAAILRAAGRRVVVGGNIGTTPLALLPRIDPDDLVVLELSSFQLMDLQRSPQIAVVLAVTPDHLNWHRDMDEYEQAKSSIARYQTPDDLVVYAADNPPATRIAATGPARRVPVGDPEGVHLHDDAIYLRDTRVIETGDVPLPGPHNLTNIAAAIAATHDLIGGDHQAIRSAVRGLQALPHRLQVAATRNGVTWVDDSLSTTPQTTIAAMNAFDGPKILILGGSTKGVSFDDLAQAIAEAAAHARIRAVLLTGAEAPRIAAALDAADVTGYEHVPGPMTDLVTRAAHHAHPGDVVLLSPACSSVGDYRNYADRGDQFATAVHALPS</sequence>
<dbReference type="InterPro" id="IPR036291">
    <property type="entry name" value="NAD(P)-bd_dom_sf"/>
</dbReference>
<evidence type="ECO:0000256" key="8">
    <source>
        <dbReference type="RuleBase" id="RU003664"/>
    </source>
</evidence>
<dbReference type="InterPro" id="IPR005762">
    <property type="entry name" value="MurD"/>
</dbReference>
<accession>A0ABP7V4C9</accession>
<dbReference type="GO" id="GO:0016874">
    <property type="term" value="F:ligase activity"/>
    <property type="evidence" value="ECO:0007669"/>
    <property type="project" value="UniProtKB-KW"/>
</dbReference>
<evidence type="ECO:0000313" key="12">
    <source>
        <dbReference type="Proteomes" id="UP001500683"/>
    </source>
</evidence>
<dbReference type="InterPro" id="IPR013221">
    <property type="entry name" value="Mur_ligase_cen"/>
</dbReference>
<dbReference type="HAMAP" id="MF_00639">
    <property type="entry name" value="MurD"/>
    <property type="match status" value="1"/>
</dbReference>
<evidence type="ECO:0000256" key="6">
    <source>
        <dbReference type="ARBA" id="ARBA00022840"/>
    </source>
</evidence>
<dbReference type="Gene3D" id="3.40.50.720">
    <property type="entry name" value="NAD(P)-binding Rossmann-like Domain"/>
    <property type="match status" value="1"/>
</dbReference>
<evidence type="ECO:0000313" key="11">
    <source>
        <dbReference type="EMBL" id="GAA4059350.1"/>
    </source>
</evidence>
<dbReference type="CDD" id="cd01983">
    <property type="entry name" value="SIMIBI"/>
    <property type="match status" value="1"/>
</dbReference>
<gene>
    <name evidence="11" type="primary">murD_1</name>
    <name evidence="7" type="synonym">murD</name>
    <name evidence="11" type="ORF">GCM10022214_09770</name>
</gene>
<keyword evidence="7 8" id="KW-0573">Peptidoglycan synthesis</keyword>
<keyword evidence="7 8" id="KW-0133">Cell shape</keyword>
<keyword evidence="3 7" id="KW-0963">Cytoplasm</keyword>
<dbReference type="RefSeq" id="WP_344941276.1">
    <property type="nucleotide sequence ID" value="NZ_BAAAZG010000002.1"/>
</dbReference>
<feature type="binding site" evidence="7">
    <location>
        <begin position="94"/>
        <end position="100"/>
    </location>
    <ligand>
        <name>ATP</name>
        <dbReference type="ChEBI" id="CHEBI:30616"/>
    </ligand>
</feature>
<name>A0ABP7V4C9_9ACTN</name>
<dbReference type="InterPro" id="IPR004101">
    <property type="entry name" value="Mur_ligase_C"/>
</dbReference>
<dbReference type="SUPFAM" id="SSF53244">
    <property type="entry name" value="MurD-like peptide ligases, peptide-binding domain"/>
    <property type="match status" value="1"/>
</dbReference>
<comment type="function">
    <text evidence="7 8">Cell wall formation. Catalyzes the addition of glutamate to the nucleotide precursor UDP-N-acetylmuramoyl-L-alanine (UMA).</text>
</comment>
<keyword evidence="5 7" id="KW-0547">Nucleotide-binding</keyword>
<dbReference type="Proteomes" id="UP001500683">
    <property type="component" value="Unassembled WGS sequence"/>
</dbReference>
<keyword evidence="7 8" id="KW-0132">Cell division</keyword>
<dbReference type="Pfam" id="PF08245">
    <property type="entry name" value="Mur_ligase_M"/>
    <property type="match status" value="1"/>
</dbReference>
<feature type="domain" description="Mur ligase central" evidence="10">
    <location>
        <begin position="92"/>
        <end position="260"/>
    </location>
</feature>
<protein>
    <recommendedName>
        <fullName evidence="7 8">UDP-N-acetylmuramoylalanine--D-glutamate ligase</fullName>
        <ecNumber evidence="7 8">6.3.2.9</ecNumber>
    </recommendedName>
    <alternativeName>
        <fullName evidence="7">D-glutamic acid-adding enzyme</fullName>
    </alternativeName>
    <alternativeName>
        <fullName evidence="7">UDP-N-acetylmuramoyl-L-alanyl-D-glutamate synthetase</fullName>
    </alternativeName>
</protein>
<evidence type="ECO:0000256" key="5">
    <source>
        <dbReference type="ARBA" id="ARBA00022741"/>
    </source>
</evidence>
<evidence type="ECO:0000259" key="9">
    <source>
        <dbReference type="Pfam" id="PF02875"/>
    </source>
</evidence>
<dbReference type="EC" id="6.3.2.9" evidence="7 8"/>
<keyword evidence="7 8" id="KW-0961">Cell wall biogenesis/degradation</keyword>
<dbReference type="SUPFAM" id="SSF51735">
    <property type="entry name" value="NAD(P)-binding Rossmann-fold domains"/>
    <property type="match status" value="1"/>
</dbReference>
<keyword evidence="7 8" id="KW-0131">Cell cycle</keyword>
<dbReference type="InterPro" id="IPR036565">
    <property type="entry name" value="Mur-like_cat_sf"/>
</dbReference>
<reference evidence="12" key="1">
    <citation type="journal article" date="2019" name="Int. J. Syst. Evol. Microbiol.">
        <title>The Global Catalogue of Microorganisms (GCM) 10K type strain sequencing project: providing services to taxonomists for standard genome sequencing and annotation.</title>
        <authorList>
            <consortium name="The Broad Institute Genomics Platform"/>
            <consortium name="The Broad Institute Genome Sequencing Center for Infectious Disease"/>
            <person name="Wu L."/>
            <person name="Ma J."/>
        </authorList>
    </citation>
    <scope>NUCLEOTIDE SEQUENCE [LARGE SCALE GENOMIC DNA]</scope>
    <source>
        <strain evidence="12">JCM 16702</strain>
    </source>
</reference>
<keyword evidence="6 7" id="KW-0067">ATP-binding</keyword>
<keyword evidence="12" id="KW-1185">Reference proteome</keyword>
<dbReference type="Gene3D" id="3.40.1190.10">
    <property type="entry name" value="Mur-like, catalytic domain"/>
    <property type="match status" value="1"/>
</dbReference>
<comment type="similarity">
    <text evidence="7">Belongs to the MurCDEF family.</text>
</comment>
<keyword evidence="4 7" id="KW-0436">Ligase</keyword>
<evidence type="ECO:0000256" key="7">
    <source>
        <dbReference type="HAMAP-Rule" id="MF_00639"/>
    </source>
</evidence>
<comment type="caution">
    <text evidence="11">The sequence shown here is derived from an EMBL/GenBank/DDBJ whole genome shotgun (WGS) entry which is preliminary data.</text>
</comment>
<comment type="subcellular location">
    <subcellularLocation>
        <location evidence="1 7 8">Cytoplasm</location>
    </subcellularLocation>
</comment>
<evidence type="ECO:0000256" key="4">
    <source>
        <dbReference type="ARBA" id="ARBA00022598"/>
    </source>
</evidence>
<dbReference type="Gene3D" id="3.90.190.20">
    <property type="entry name" value="Mur ligase, C-terminal domain"/>
    <property type="match status" value="1"/>
</dbReference>
<dbReference type="NCBIfam" id="TIGR01087">
    <property type="entry name" value="murD"/>
    <property type="match status" value="1"/>
</dbReference>
<comment type="pathway">
    <text evidence="2 7 8">Cell wall biogenesis; peptidoglycan biosynthesis.</text>
</comment>
<dbReference type="Pfam" id="PF02875">
    <property type="entry name" value="Mur_ligase_C"/>
    <property type="match status" value="1"/>
</dbReference>
<comment type="catalytic activity">
    <reaction evidence="7 8">
        <text>UDP-N-acetyl-alpha-D-muramoyl-L-alanine + D-glutamate + ATP = UDP-N-acetyl-alpha-D-muramoyl-L-alanyl-D-glutamate + ADP + phosphate + H(+)</text>
        <dbReference type="Rhea" id="RHEA:16429"/>
        <dbReference type="ChEBI" id="CHEBI:15378"/>
        <dbReference type="ChEBI" id="CHEBI:29986"/>
        <dbReference type="ChEBI" id="CHEBI:30616"/>
        <dbReference type="ChEBI" id="CHEBI:43474"/>
        <dbReference type="ChEBI" id="CHEBI:83898"/>
        <dbReference type="ChEBI" id="CHEBI:83900"/>
        <dbReference type="ChEBI" id="CHEBI:456216"/>
        <dbReference type="EC" id="6.3.2.9"/>
    </reaction>
</comment>
<dbReference type="PANTHER" id="PTHR43692:SF1">
    <property type="entry name" value="UDP-N-ACETYLMURAMOYLALANINE--D-GLUTAMATE LIGASE"/>
    <property type="match status" value="1"/>
</dbReference>
<feature type="domain" description="Mur ligase C-terminal" evidence="9">
    <location>
        <begin position="284"/>
        <end position="404"/>
    </location>
</feature>
<evidence type="ECO:0000256" key="2">
    <source>
        <dbReference type="ARBA" id="ARBA00004752"/>
    </source>
</evidence>
<evidence type="ECO:0000259" key="10">
    <source>
        <dbReference type="Pfam" id="PF08245"/>
    </source>
</evidence>
<organism evidence="11 12">
    <name type="scientific">Actinomadura miaoliensis</name>
    <dbReference type="NCBI Taxonomy" id="430685"/>
    <lineage>
        <taxon>Bacteria</taxon>
        <taxon>Bacillati</taxon>
        <taxon>Actinomycetota</taxon>
        <taxon>Actinomycetes</taxon>
        <taxon>Streptosporangiales</taxon>
        <taxon>Thermomonosporaceae</taxon>
        <taxon>Actinomadura</taxon>
    </lineage>
</organism>
<dbReference type="InterPro" id="IPR036615">
    <property type="entry name" value="Mur_ligase_C_dom_sf"/>
</dbReference>